<dbReference type="EMBL" id="QUNO01000026">
    <property type="protein sequence ID" value="REH28662.1"/>
    <property type="molecule type" value="Genomic_DNA"/>
</dbReference>
<dbReference type="AlphaFoldDB" id="A0A3E0GUP3"/>
<keyword evidence="2" id="KW-0812">Transmembrane</keyword>
<evidence type="ECO:0000256" key="2">
    <source>
        <dbReference type="SAM" id="Phobius"/>
    </source>
</evidence>
<evidence type="ECO:0000313" key="3">
    <source>
        <dbReference type="EMBL" id="REH28662.1"/>
    </source>
</evidence>
<evidence type="ECO:0000256" key="1">
    <source>
        <dbReference type="SAM" id="MobiDB-lite"/>
    </source>
</evidence>
<dbReference type="InterPro" id="IPR045782">
    <property type="entry name" value="TrbL_3"/>
</dbReference>
<feature type="region of interest" description="Disordered" evidence="1">
    <location>
        <begin position="405"/>
        <end position="526"/>
    </location>
</feature>
<feature type="compositionally biased region" description="Basic residues" evidence="1">
    <location>
        <begin position="517"/>
        <end position="526"/>
    </location>
</feature>
<protein>
    <submittedName>
        <fullName evidence="3">Uncharacterized protein</fullName>
    </submittedName>
</protein>
<proteinExistence type="predicted"/>
<feature type="transmembrane region" description="Helical" evidence="2">
    <location>
        <begin position="81"/>
        <end position="110"/>
    </location>
</feature>
<feature type="transmembrane region" description="Helical" evidence="2">
    <location>
        <begin position="160"/>
        <end position="180"/>
    </location>
</feature>
<keyword evidence="2" id="KW-0472">Membrane</keyword>
<gene>
    <name evidence="3" type="ORF">BCF44_126104</name>
</gene>
<reference evidence="3 4" key="1">
    <citation type="submission" date="2018-08" db="EMBL/GenBank/DDBJ databases">
        <title>Genomic Encyclopedia of Archaeal and Bacterial Type Strains, Phase II (KMG-II): from individual species to whole genera.</title>
        <authorList>
            <person name="Goeker M."/>
        </authorList>
    </citation>
    <scope>NUCLEOTIDE SEQUENCE [LARGE SCALE GENOMIC DNA]</scope>
    <source>
        <strain evidence="3 4">DSM 45791</strain>
    </source>
</reference>
<keyword evidence="2" id="KW-1133">Transmembrane helix</keyword>
<comment type="caution">
    <text evidence="3">The sequence shown here is derived from an EMBL/GenBank/DDBJ whole genome shotgun (WGS) entry which is preliminary data.</text>
</comment>
<dbReference type="Pfam" id="PF19590">
    <property type="entry name" value="TrbL_3"/>
    <property type="match status" value="1"/>
</dbReference>
<feature type="transmembrane region" description="Helical" evidence="2">
    <location>
        <begin position="7"/>
        <end position="28"/>
    </location>
</feature>
<feature type="transmembrane region" description="Helical" evidence="2">
    <location>
        <begin position="226"/>
        <end position="247"/>
    </location>
</feature>
<feature type="region of interest" description="Disordered" evidence="1">
    <location>
        <begin position="287"/>
        <end position="306"/>
    </location>
</feature>
<organism evidence="3 4">
    <name type="scientific">Kutzneria buriramensis</name>
    <dbReference type="NCBI Taxonomy" id="1045776"/>
    <lineage>
        <taxon>Bacteria</taxon>
        <taxon>Bacillati</taxon>
        <taxon>Actinomycetota</taxon>
        <taxon>Actinomycetes</taxon>
        <taxon>Pseudonocardiales</taxon>
        <taxon>Pseudonocardiaceae</taxon>
        <taxon>Kutzneria</taxon>
    </lineage>
</organism>
<name>A0A3E0GUP3_9PSEU</name>
<feature type="transmembrane region" description="Helical" evidence="2">
    <location>
        <begin position="130"/>
        <end position="153"/>
    </location>
</feature>
<keyword evidence="4" id="KW-1185">Reference proteome</keyword>
<feature type="transmembrane region" description="Helical" evidence="2">
    <location>
        <begin position="192"/>
        <end position="219"/>
    </location>
</feature>
<feature type="compositionally biased region" description="Pro residues" evidence="1">
    <location>
        <begin position="480"/>
        <end position="497"/>
    </location>
</feature>
<feature type="compositionally biased region" description="Low complexity" evidence="1">
    <location>
        <begin position="424"/>
        <end position="436"/>
    </location>
</feature>
<feature type="transmembrane region" description="Helical" evidence="2">
    <location>
        <begin position="48"/>
        <end position="69"/>
    </location>
</feature>
<dbReference type="Proteomes" id="UP000256269">
    <property type="component" value="Unassembled WGS sequence"/>
</dbReference>
<sequence length="526" mass="56683">MDEILTAFFRMVVTAALNPVLDLLGHSLLATPDPSSLPRIGELWNASWQVVLTCYATVVVVAGLIVMAHQTLQTRYRIREILPRLVLGVVAGAASMLLGTQAITIANALSGALLGDGLDPNSTAEALKNLYLSGLASYGIVEQLLAVVFVIGLIAVLVTYVVRVVAVVILLAGAPLALMAHGLPQTEGIAFWWWRAFGGVLAVQVAQSLTLITALKVLLAPGFTPLGPTSGGLVNLLIGLALVYVLVKEPFWILGAVRRHASGGRSLVGGLARAYVMGKAFGHLRGDRQTRPHTWTPEPSPRDPRWPAPIRTWWGVDGQHSPAAMARRIRDWQGIERARRPLRLPPGQARFLQPITQVTTHDLAETHAAERPAMTTFRPATPDPASAGTPMPRPVDPPHPMQFRPARPPAAQPEWSHRSAPVSPVRFRPATPPARTRPVHADGPPAPAVFQDNVTPPPARRARTHTPAPVYFRPEAGPTAPAPKAYPPPATPLPQPQRPITRRTPRPVPVQFQAPTSRRRSGGGSR</sequence>
<evidence type="ECO:0000313" key="4">
    <source>
        <dbReference type="Proteomes" id="UP000256269"/>
    </source>
</evidence>
<accession>A0A3E0GUP3</accession>